<dbReference type="InterPro" id="IPR004852">
    <property type="entry name" value="Di-haem_cyt_c_peroxidsae"/>
</dbReference>
<evidence type="ECO:0000256" key="1">
    <source>
        <dbReference type="ARBA" id="ARBA00004418"/>
    </source>
</evidence>
<dbReference type="AlphaFoldDB" id="A0A6L3ZFA4"/>
<feature type="domain" description="Cytochrome c" evidence="10">
    <location>
        <begin position="208"/>
        <end position="327"/>
    </location>
</feature>
<evidence type="ECO:0000256" key="9">
    <source>
        <dbReference type="PIRSR" id="PIRSR000294-2"/>
    </source>
</evidence>
<protein>
    <submittedName>
        <fullName evidence="11">C-type cytochrome</fullName>
    </submittedName>
</protein>
<dbReference type="Pfam" id="PF03150">
    <property type="entry name" value="CCP_MauG"/>
    <property type="match status" value="1"/>
</dbReference>
<keyword evidence="2 8" id="KW-0349">Heme</keyword>
<name>A0A6L3ZFA4_9FLAO</name>
<accession>A0A6L3ZFA4</accession>
<dbReference type="InterPro" id="IPR026259">
    <property type="entry name" value="MauG/Cytc_peroxidase"/>
</dbReference>
<dbReference type="InterPro" id="IPR009056">
    <property type="entry name" value="Cyt_c-like_dom"/>
</dbReference>
<keyword evidence="7 9" id="KW-0408">Iron</keyword>
<keyword evidence="12" id="KW-1185">Reference proteome</keyword>
<dbReference type="RefSeq" id="WP_151693521.1">
    <property type="nucleotide sequence ID" value="NZ_BMGX01000001.1"/>
</dbReference>
<keyword evidence="5" id="KW-0574">Periplasm</keyword>
<keyword evidence="4" id="KW-0732">Signal</keyword>
<evidence type="ECO:0000256" key="4">
    <source>
        <dbReference type="ARBA" id="ARBA00022729"/>
    </source>
</evidence>
<dbReference type="PIRSF" id="PIRSF000294">
    <property type="entry name" value="Cytochrome-c_peroxidase"/>
    <property type="match status" value="1"/>
</dbReference>
<evidence type="ECO:0000256" key="7">
    <source>
        <dbReference type="ARBA" id="ARBA00023004"/>
    </source>
</evidence>
<dbReference type="GO" id="GO:0009055">
    <property type="term" value="F:electron transfer activity"/>
    <property type="evidence" value="ECO:0007669"/>
    <property type="project" value="InterPro"/>
</dbReference>
<dbReference type="SUPFAM" id="SSF46626">
    <property type="entry name" value="Cytochrome c"/>
    <property type="match status" value="2"/>
</dbReference>
<dbReference type="Gene3D" id="1.10.760.10">
    <property type="entry name" value="Cytochrome c-like domain"/>
    <property type="match status" value="2"/>
</dbReference>
<evidence type="ECO:0000256" key="6">
    <source>
        <dbReference type="ARBA" id="ARBA00023002"/>
    </source>
</evidence>
<comment type="subcellular location">
    <subcellularLocation>
        <location evidence="1">Periplasm</location>
    </subcellularLocation>
</comment>
<dbReference type="PROSITE" id="PS51257">
    <property type="entry name" value="PROKAR_LIPOPROTEIN"/>
    <property type="match status" value="1"/>
</dbReference>
<dbReference type="Proteomes" id="UP000484164">
    <property type="component" value="Unassembled WGS sequence"/>
</dbReference>
<evidence type="ECO:0000256" key="8">
    <source>
        <dbReference type="PIRSR" id="PIRSR000294-1"/>
    </source>
</evidence>
<dbReference type="GO" id="GO:0004130">
    <property type="term" value="F:cytochrome-c peroxidase activity"/>
    <property type="evidence" value="ECO:0007669"/>
    <property type="project" value="TreeGrafter"/>
</dbReference>
<dbReference type="Pfam" id="PF00034">
    <property type="entry name" value="Cytochrom_C"/>
    <property type="match status" value="1"/>
</dbReference>
<gene>
    <name evidence="11" type="ORF">F8C82_10400</name>
</gene>
<dbReference type="PROSITE" id="PS51007">
    <property type="entry name" value="CYTC"/>
    <property type="match status" value="1"/>
</dbReference>
<feature type="binding site" description="covalent" evidence="8">
    <location>
        <position position="81"/>
    </location>
    <ligand>
        <name>heme c</name>
        <dbReference type="ChEBI" id="CHEBI:61717"/>
        <label>1</label>
    </ligand>
</feature>
<feature type="binding site" description="axial binding residue" evidence="9">
    <location>
        <position position="225"/>
    </location>
    <ligand>
        <name>heme c</name>
        <dbReference type="ChEBI" id="CHEBI:61717"/>
        <label>2</label>
    </ligand>
    <ligandPart>
        <name>Fe</name>
        <dbReference type="ChEBI" id="CHEBI:18248"/>
    </ligandPart>
</feature>
<feature type="binding site" description="covalent" evidence="8">
    <location>
        <position position="221"/>
    </location>
    <ligand>
        <name>heme c</name>
        <dbReference type="ChEBI" id="CHEBI:61717"/>
        <label>2</label>
    </ligand>
</feature>
<reference evidence="11 12" key="1">
    <citation type="submission" date="2019-10" db="EMBL/GenBank/DDBJ databases">
        <title>Genome sequence of Phaeocystidibacter marisrubri JCM30614 (type strain).</title>
        <authorList>
            <person name="Bowman J.P."/>
        </authorList>
    </citation>
    <scope>NUCLEOTIDE SEQUENCE [LARGE SCALE GENOMIC DNA]</scope>
    <source>
        <strain evidence="11 12">JCM 30614</strain>
    </source>
</reference>
<evidence type="ECO:0000256" key="5">
    <source>
        <dbReference type="ARBA" id="ARBA00022764"/>
    </source>
</evidence>
<dbReference type="EMBL" id="WBVQ01000002">
    <property type="protein sequence ID" value="KAB2816092.1"/>
    <property type="molecule type" value="Genomic_DNA"/>
</dbReference>
<comment type="cofactor">
    <cofactor evidence="8">
        <name>heme</name>
        <dbReference type="ChEBI" id="CHEBI:30413"/>
    </cofactor>
    <text evidence="8">Binds 2 heme groups.</text>
</comment>
<evidence type="ECO:0000313" key="12">
    <source>
        <dbReference type="Proteomes" id="UP000484164"/>
    </source>
</evidence>
<evidence type="ECO:0000256" key="3">
    <source>
        <dbReference type="ARBA" id="ARBA00022723"/>
    </source>
</evidence>
<dbReference type="GO" id="GO:0020037">
    <property type="term" value="F:heme binding"/>
    <property type="evidence" value="ECO:0007669"/>
    <property type="project" value="InterPro"/>
</dbReference>
<comment type="PTM">
    <text evidence="8">Binds 2 heme groups per subunit.</text>
</comment>
<dbReference type="PANTHER" id="PTHR30600:SF10">
    <property type="entry name" value="BLL6722 PROTEIN"/>
    <property type="match status" value="1"/>
</dbReference>
<dbReference type="PANTHER" id="PTHR30600">
    <property type="entry name" value="CYTOCHROME C PEROXIDASE-RELATED"/>
    <property type="match status" value="1"/>
</dbReference>
<dbReference type="InterPro" id="IPR051395">
    <property type="entry name" value="Cytochrome_c_Peroxidase/MauG"/>
</dbReference>
<sequence>MRILRRYFYALLIAVGSALFAFSCSYEEPVDRFSFSPPSSFPPFAYNNSDNPITEAGVQLGRMLFYENALSLDSSINCSSCHIQSHAFSDPGETFSTGVNGKIGKRNAPALFNVGWSPTFMWDGGIVHLDVMPLAPITDSLEMNLNMMVAIHRIQANKRYRMAFQQAFGSDTVTSQRLFYALSQFMMTMVSNRSKYDEHLISHTELNGSEERGYQLFQTHCSSCHAEPLLSDFSYANNGLDSVYSDLGRGRITLNPADNGKFKVPSLRNIELTYPYMHDGRFNTLQEVVEHYSHGVQTTNADPRLEDPLNLSIKEKEDLLAFLYTLTDHKFIQDSKFSAP</sequence>
<dbReference type="GO" id="GO:0042597">
    <property type="term" value="C:periplasmic space"/>
    <property type="evidence" value="ECO:0007669"/>
    <property type="project" value="UniProtKB-SubCell"/>
</dbReference>
<dbReference type="InterPro" id="IPR036909">
    <property type="entry name" value="Cyt_c-like_dom_sf"/>
</dbReference>
<comment type="caution">
    <text evidence="11">The sequence shown here is derived from an EMBL/GenBank/DDBJ whole genome shotgun (WGS) entry which is preliminary data.</text>
</comment>
<keyword evidence="3 9" id="KW-0479">Metal-binding</keyword>
<proteinExistence type="predicted"/>
<organism evidence="11 12">
    <name type="scientific">Phaeocystidibacter marisrubri</name>
    <dbReference type="NCBI Taxonomy" id="1577780"/>
    <lineage>
        <taxon>Bacteria</taxon>
        <taxon>Pseudomonadati</taxon>
        <taxon>Bacteroidota</taxon>
        <taxon>Flavobacteriia</taxon>
        <taxon>Flavobacteriales</taxon>
        <taxon>Phaeocystidibacteraceae</taxon>
        <taxon>Phaeocystidibacter</taxon>
    </lineage>
</organism>
<feature type="binding site" description="axial binding residue" evidence="9">
    <location>
        <position position="82"/>
    </location>
    <ligand>
        <name>heme c</name>
        <dbReference type="ChEBI" id="CHEBI:61717"/>
        <label>1</label>
    </ligand>
    <ligandPart>
        <name>Fe</name>
        <dbReference type="ChEBI" id="CHEBI:18248"/>
    </ligandPart>
</feature>
<evidence type="ECO:0000313" key="11">
    <source>
        <dbReference type="EMBL" id="KAB2816092.1"/>
    </source>
</evidence>
<feature type="binding site" description="covalent" evidence="8">
    <location>
        <position position="224"/>
    </location>
    <ligand>
        <name>heme c</name>
        <dbReference type="ChEBI" id="CHEBI:61717"/>
        <label>2</label>
    </ligand>
</feature>
<feature type="binding site" description="covalent" evidence="8">
    <location>
        <position position="78"/>
    </location>
    <ligand>
        <name>heme c</name>
        <dbReference type="ChEBI" id="CHEBI:61717"/>
        <label>1</label>
    </ligand>
</feature>
<evidence type="ECO:0000259" key="10">
    <source>
        <dbReference type="PROSITE" id="PS51007"/>
    </source>
</evidence>
<dbReference type="OrthoDB" id="9805202at2"/>
<dbReference type="GO" id="GO:0046872">
    <property type="term" value="F:metal ion binding"/>
    <property type="evidence" value="ECO:0007669"/>
    <property type="project" value="UniProtKB-KW"/>
</dbReference>
<keyword evidence="6" id="KW-0560">Oxidoreductase</keyword>
<evidence type="ECO:0000256" key="2">
    <source>
        <dbReference type="ARBA" id="ARBA00022617"/>
    </source>
</evidence>